<reference evidence="11" key="2">
    <citation type="submission" date="2014-06" db="EMBL/GenBank/DDBJ databases">
        <authorList>
            <person name="Sabir J.S.M."/>
            <person name="Yu M."/>
            <person name="Ashworth M.P."/>
            <person name="Baeshen N.A."/>
            <person name="Baeshen M.N."/>
            <person name="Bahieldin A."/>
            <person name="Theriot E.C."/>
            <person name="Jansen R.K."/>
        </authorList>
    </citation>
    <scope>NUCLEOTIDE SEQUENCE</scope>
</reference>
<dbReference type="HAMAP" id="MF_00433">
    <property type="entry name" value="Cytb6_f_PetL"/>
    <property type="match status" value="1"/>
</dbReference>
<dbReference type="AlphaFoldDB" id="A0A089VJ77"/>
<evidence type="ECO:0000256" key="9">
    <source>
        <dbReference type="ARBA" id="ARBA00025834"/>
    </source>
</evidence>
<evidence type="ECO:0000313" key="11">
    <source>
        <dbReference type="EMBL" id="AIR75682.1"/>
    </source>
</evidence>
<evidence type="ECO:0000256" key="7">
    <source>
        <dbReference type="ARBA" id="ARBA00023136"/>
    </source>
</evidence>
<evidence type="ECO:0000256" key="2">
    <source>
        <dbReference type="ARBA" id="ARBA00022448"/>
    </source>
</evidence>
<dbReference type="GeneID" id="20833645"/>
<comment type="function">
    <text evidence="8 10">Component of the cytochrome b6-f complex, which mediates electron transfer between photosystem II (PSII) and photosystem I (PSI), cyclic electron flow around PSI, and state transitions. PetL is important for photoautotrophic growth as well as for electron transfer efficiency and stability of the cytochrome b6-f complex.</text>
</comment>
<dbReference type="InterPro" id="IPR007802">
    <property type="entry name" value="Cyt_b6/f_cplx_su6"/>
</dbReference>
<dbReference type="GO" id="GO:0009535">
    <property type="term" value="C:chloroplast thylakoid membrane"/>
    <property type="evidence" value="ECO:0007669"/>
    <property type="project" value="UniProtKB-SubCell"/>
</dbReference>
<comment type="similarity">
    <text evidence="10">Belongs to the PetL family.</text>
</comment>
<organism evidence="11">
    <name type="scientific">Rhizosolenia imbricata</name>
    <dbReference type="NCBI Taxonomy" id="216768"/>
    <lineage>
        <taxon>Eukaryota</taxon>
        <taxon>Sar</taxon>
        <taxon>Stramenopiles</taxon>
        <taxon>Ochrophyta</taxon>
        <taxon>Bacillariophyta</taxon>
        <taxon>Coscinodiscophyceae</taxon>
        <taxon>Rhizosoleniophycidae</taxon>
        <taxon>Rhizosoleniales</taxon>
        <taxon>Rhizosoleniaceae</taxon>
        <taxon>Rhizosolenia</taxon>
    </lineage>
</organism>
<dbReference type="EMBL" id="KJ958482">
    <property type="protein sequence ID" value="AIR75682.1"/>
    <property type="molecule type" value="Genomic_DNA"/>
</dbReference>
<evidence type="ECO:0000256" key="1">
    <source>
        <dbReference type="ARBA" id="ARBA00004167"/>
    </source>
</evidence>
<sequence length="31" mass="3427">MAVTIDYFLLLGFCFTMASGLFLGLKSIKLI</sequence>
<keyword evidence="10" id="KW-0602">Photosynthesis</keyword>
<keyword evidence="3 10" id="KW-0812">Transmembrane</keyword>
<evidence type="ECO:0000256" key="4">
    <source>
        <dbReference type="ARBA" id="ARBA00022982"/>
    </source>
</evidence>
<dbReference type="Pfam" id="PF05115">
    <property type="entry name" value="PetL"/>
    <property type="match status" value="1"/>
</dbReference>
<accession>A0A089VJ77</accession>
<evidence type="ECO:0000256" key="10">
    <source>
        <dbReference type="HAMAP-Rule" id="MF_00433"/>
    </source>
</evidence>
<dbReference type="GO" id="GO:0015979">
    <property type="term" value="P:photosynthesis"/>
    <property type="evidence" value="ECO:0007669"/>
    <property type="project" value="UniProtKB-KW"/>
</dbReference>
<keyword evidence="2 10" id="KW-0813">Transport</keyword>
<keyword evidence="5 10" id="KW-1133">Transmembrane helix</keyword>
<keyword evidence="7 10" id="KW-0472">Membrane</keyword>
<keyword evidence="6 10" id="KW-0793">Thylakoid</keyword>
<geneLocation type="chloroplast" evidence="11"/>
<comment type="subunit">
    <text evidence="9 10">The 4 large subunits of the cytochrome b6-f complex are cytochrome b6, subunit IV (17 kDa polypeptide, PetD), cytochrome f and the Rieske protein, while the 4 small subunits are PetG, PetL, PetM and PetN. The complex functions as a dimer.</text>
</comment>
<keyword evidence="11" id="KW-0150">Chloroplast</keyword>
<gene>
    <name evidence="10 11" type="primary">petL</name>
</gene>
<feature type="transmembrane region" description="Helical" evidence="10">
    <location>
        <begin position="6"/>
        <end position="25"/>
    </location>
</feature>
<keyword evidence="4 10" id="KW-0249">Electron transport</keyword>
<name>A0A089VJ77_9STRA</name>
<evidence type="ECO:0000256" key="5">
    <source>
        <dbReference type="ARBA" id="ARBA00022989"/>
    </source>
</evidence>
<dbReference type="GO" id="GO:0009512">
    <property type="term" value="C:cytochrome b6f complex"/>
    <property type="evidence" value="ECO:0007669"/>
    <property type="project" value="InterPro"/>
</dbReference>
<dbReference type="RefSeq" id="YP_009093009.1">
    <property type="nucleotide sequence ID" value="NC_025311.1"/>
</dbReference>
<evidence type="ECO:0000256" key="6">
    <source>
        <dbReference type="ARBA" id="ARBA00023078"/>
    </source>
</evidence>
<reference evidence="11" key="1">
    <citation type="journal article" date="2014" name="PLoS ONE">
        <title>Conserved gene order and expanded inverted repeats characterize plastid genomes of Thalassiosirales.</title>
        <authorList>
            <person name="Sabir J.S."/>
            <person name="Yu M."/>
            <person name="Ashworth M.P."/>
            <person name="Baeshen N.A."/>
            <person name="Baeshen M.N."/>
            <person name="Bahieldin A."/>
            <person name="Theriot E.C."/>
            <person name="Jansen R.K."/>
        </authorList>
    </citation>
    <scope>NUCLEOTIDE SEQUENCE</scope>
</reference>
<evidence type="ECO:0000256" key="8">
    <source>
        <dbReference type="ARBA" id="ARBA00025197"/>
    </source>
</evidence>
<dbReference type="GO" id="GO:0009055">
    <property type="term" value="F:electron transfer activity"/>
    <property type="evidence" value="ECO:0007669"/>
    <property type="project" value="InterPro"/>
</dbReference>
<proteinExistence type="inferred from homology"/>
<comment type="subcellular location">
    <subcellularLocation>
        <location evidence="1">Membrane</location>
        <topology evidence="1">Single-pass membrane protein</topology>
    </subcellularLocation>
    <subcellularLocation>
        <location evidence="10">Plastid</location>
        <location evidence="10">Chloroplast thylakoid membrane</location>
        <topology evidence="10">Single-pass membrane protein</topology>
    </subcellularLocation>
</comment>
<protein>
    <recommendedName>
        <fullName evidence="10">Cytochrome b6-f complex subunit 6</fullName>
    </recommendedName>
    <alternativeName>
        <fullName evidence="10">Cytochrome b6-f complex subunit PetL</fullName>
    </alternativeName>
    <alternativeName>
        <fullName evidence="10">Cytochrome b6-f complex subunit VI</fullName>
    </alternativeName>
</protein>
<evidence type="ECO:0000256" key="3">
    <source>
        <dbReference type="ARBA" id="ARBA00022692"/>
    </source>
</evidence>
<keyword evidence="11" id="KW-0934">Plastid</keyword>